<name>A0ACC2Q640_9NEOP</name>
<evidence type="ECO:0000313" key="2">
    <source>
        <dbReference type="Proteomes" id="UP001231649"/>
    </source>
</evidence>
<evidence type="ECO:0000313" key="1">
    <source>
        <dbReference type="EMBL" id="KAJ8708886.1"/>
    </source>
</evidence>
<comment type="caution">
    <text evidence="1">The sequence shown here is derived from an EMBL/GenBank/DDBJ whole genome shotgun (WGS) entry which is preliminary data.</text>
</comment>
<reference evidence="1" key="1">
    <citation type="submission" date="2023-03" db="EMBL/GenBank/DDBJ databases">
        <title>Chromosome-level genomes of two armyworms, Mythimna separata and Mythimna loreyi, provide insights into the biosynthesis and reception of sex pheromones.</title>
        <authorList>
            <person name="Zhao H."/>
        </authorList>
    </citation>
    <scope>NUCLEOTIDE SEQUENCE</scope>
    <source>
        <strain evidence="1">BeijingLab</strain>
    </source>
</reference>
<gene>
    <name evidence="1" type="ORF">PYW08_010268</name>
</gene>
<protein>
    <submittedName>
        <fullName evidence="1">Uncharacterized protein</fullName>
    </submittedName>
</protein>
<proteinExistence type="predicted"/>
<dbReference type="Proteomes" id="UP001231649">
    <property type="component" value="Chromosome 25"/>
</dbReference>
<accession>A0ACC2Q640</accession>
<organism evidence="1 2">
    <name type="scientific">Mythimna loreyi</name>
    <dbReference type="NCBI Taxonomy" id="667449"/>
    <lineage>
        <taxon>Eukaryota</taxon>
        <taxon>Metazoa</taxon>
        <taxon>Ecdysozoa</taxon>
        <taxon>Arthropoda</taxon>
        <taxon>Hexapoda</taxon>
        <taxon>Insecta</taxon>
        <taxon>Pterygota</taxon>
        <taxon>Neoptera</taxon>
        <taxon>Endopterygota</taxon>
        <taxon>Lepidoptera</taxon>
        <taxon>Glossata</taxon>
        <taxon>Ditrysia</taxon>
        <taxon>Noctuoidea</taxon>
        <taxon>Noctuidae</taxon>
        <taxon>Noctuinae</taxon>
        <taxon>Hadenini</taxon>
        <taxon>Mythimna</taxon>
    </lineage>
</organism>
<sequence>MLRAQPCTAGGGVSWRGVAALARRGAAGACAGAVLLTTAVMAALEPCLPLWVMHKFHPQRWVTGAVFVPDSAGYLLAASLLGGAARRLGAERVALTGQLAVAAAALAVPHATSVSRYTHTHTRTPGDRLAAIAWCAQVSGLALPHLLLGSGLGAADAALVPALLARHPHRAPHVAALLQAASSAAYALGPVVGGAVSWCVGFETALRALGVLNLLYLGCLYRALARHPLSEQWGAISPDDESDDSDARAEDTPLAPLAPRPPATPAPRPPAPLH</sequence>
<keyword evidence="2" id="KW-1185">Reference proteome</keyword>
<dbReference type="EMBL" id="CM056801">
    <property type="protein sequence ID" value="KAJ8708886.1"/>
    <property type="molecule type" value="Genomic_DNA"/>
</dbReference>